<feature type="compositionally biased region" description="Acidic residues" evidence="1">
    <location>
        <begin position="16"/>
        <end position="29"/>
    </location>
</feature>
<organism evidence="2 3">
    <name type="scientific">Aureococcus anophagefferens</name>
    <name type="common">Harmful bloom alga</name>
    <dbReference type="NCBI Taxonomy" id="44056"/>
    <lineage>
        <taxon>Eukaryota</taxon>
        <taxon>Sar</taxon>
        <taxon>Stramenopiles</taxon>
        <taxon>Ochrophyta</taxon>
        <taxon>Pelagophyceae</taxon>
        <taxon>Pelagomonadales</taxon>
        <taxon>Pelagomonadaceae</taxon>
        <taxon>Aureococcus</taxon>
    </lineage>
</organism>
<keyword evidence="3" id="KW-1185">Reference proteome</keyword>
<sequence>MADSPKQRASSIAEEPQQDDALASDDDDGAPAAKPHPPVGGSPKPHPPVTGSPKRPGETPLRVRSKTFGMSEEAFPPASGGPEPGRQSAADGRFFAPKTRRRDTVYASHVEVENSVEAFWRLCALHPRLIDEAEAAHEESLTAEERDARAMRRRKRIRAKAEAAMAEFERLPEIERYDPQKQGDLDMYSEENLAIRERLRDDRRVCRCAGNNQWNALSSKKFKPL</sequence>
<evidence type="ECO:0000313" key="3">
    <source>
        <dbReference type="Proteomes" id="UP001363151"/>
    </source>
</evidence>
<name>A0ABR1FYQ8_AURAN</name>
<evidence type="ECO:0000256" key="1">
    <source>
        <dbReference type="SAM" id="MobiDB-lite"/>
    </source>
</evidence>
<comment type="caution">
    <text evidence="2">The sequence shown here is derived from an EMBL/GenBank/DDBJ whole genome shotgun (WGS) entry which is preliminary data.</text>
</comment>
<dbReference type="Proteomes" id="UP001363151">
    <property type="component" value="Unassembled WGS sequence"/>
</dbReference>
<gene>
    <name evidence="2" type="ORF">SO694_00051269</name>
</gene>
<proteinExistence type="predicted"/>
<reference evidence="2 3" key="1">
    <citation type="submission" date="2024-03" db="EMBL/GenBank/DDBJ databases">
        <title>Aureococcus anophagefferens CCMP1851 and Kratosvirus quantuckense: Draft genome of a second virus-susceptible host strain in the model system.</title>
        <authorList>
            <person name="Chase E."/>
            <person name="Truchon A.R."/>
            <person name="Schepens W."/>
            <person name="Wilhelm S.W."/>
        </authorList>
    </citation>
    <scope>NUCLEOTIDE SEQUENCE [LARGE SCALE GENOMIC DNA]</scope>
    <source>
        <strain evidence="2 3">CCMP1851</strain>
    </source>
</reference>
<dbReference type="EMBL" id="JBBJCI010000204">
    <property type="protein sequence ID" value="KAK7241241.1"/>
    <property type="molecule type" value="Genomic_DNA"/>
</dbReference>
<evidence type="ECO:0000313" key="2">
    <source>
        <dbReference type="EMBL" id="KAK7241241.1"/>
    </source>
</evidence>
<accession>A0ABR1FYQ8</accession>
<protein>
    <submittedName>
        <fullName evidence="2">Uncharacterized protein</fullName>
    </submittedName>
</protein>
<feature type="compositionally biased region" description="Pro residues" evidence="1">
    <location>
        <begin position="34"/>
        <end position="50"/>
    </location>
</feature>
<feature type="region of interest" description="Disordered" evidence="1">
    <location>
        <begin position="1"/>
        <end position="99"/>
    </location>
</feature>